<keyword evidence="2" id="KW-0378">Hydrolase</keyword>
<comment type="caution">
    <text evidence="2">The sequence shown here is derived from an EMBL/GenBank/DDBJ whole genome shotgun (WGS) entry which is preliminary data.</text>
</comment>
<evidence type="ECO:0000259" key="1">
    <source>
        <dbReference type="Pfam" id="PF00149"/>
    </source>
</evidence>
<dbReference type="NCBIfam" id="TIGR00619">
    <property type="entry name" value="sbcd"/>
    <property type="match status" value="1"/>
</dbReference>
<protein>
    <submittedName>
        <fullName evidence="2">Exonuclease SbcD</fullName>
    </submittedName>
</protein>
<sequence>MKILHTSDWHLGHTLYNHDRTAEQQSFLRQLTRIVTEEQPDAMVVSGDIYHYSSPAAATQKMYTDAMLNIHQACPGMAIVVTAGNHDSSSKLEIDSSLWQHFGLNVVGNIERTAEEVNLDKHIIEINNEKKTIGYVIAVPHVYPQNFPLLDTETPRDQRQARFFQALLDEVKKRNTA</sequence>
<dbReference type="Gene3D" id="3.60.21.10">
    <property type="match status" value="1"/>
</dbReference>
<dbReference type="InterPro" id="IPR004593">
    <property type="entry name" value="SbcD"/>
</dbReference>
<feature type="domain" description="Calcineurin-like phosphoesterase" evidence="1">
    <location>
        <begin position="1"/>
        <end position="105"/>
    </location>
</feature>
<dbReference type="AlphaFoldDB" id="K1U270"/>
<dbReference type="GO" id="GO:0004519">
    <property type="term" value="F:endonuclease activity"/>
    <property type="evidence" value="ECO:0007669"/>
    <property type="project" value="InterPro"/>
</dbReference>
<feature type="non-terminal residue" evidence="2">
    <location>
        <position position="177"/>
    </location>
</feature>
<dbReference type="PANTHER" id="PTHR30337:SF0">
    <property type="entry name" value="NUCLEASE SBCCD SUBUNIT D"/>
    <property type="match status" value="1"/>
</dbReference>
<evidence type="ECO:0000313" key="2">
    <source>
        <dbReference type="EMBL" id="EKC73999.1"/>
    </source>
</evidence>
<dbReference type="PANTHER" id="PTHR30337">
    <property type="entry name" value="COMPONENT OF ATP-DEPENDENT DSDNA EXONUCLEASE"/>
    <property type="match status" value="1"/>
</dbReference>
<dbReference type="GO" id="GO:0006259">
    <property type="term" value="P:DNA metabolic process"/>
    <property type="evidence" value="ECO:0007669"/>
    <property type="project" value="InterPro"/>
</dbReference>
<gene>
    <name evidence="2" type="ORF">LEA_05944</name>
</gene>
<dbReference type="SUPFAM" id="SSF56300">
    <property type="entry name" value="Metallo-dependent phosphatases"/>
    <property type="match status" value="1"/>
</dbReference>
<organism evidence="2">
    <name type="scientific">human gut metagenome</name>
    <dbReference type="NCBI Taxonomy" id="408170"/>
    <lineage>
        <taxon>unclassified sequences</taxon>
        <taxon>metagenomes</taxon>
        <taxon>organismal metagenomes</taxon>
    </lineage>
</organism>
<dbReference type="Pfam" id="PF00149">
    <property type="entry name" value="Metallophos"/>
    <property type="match status" value="1"/>
</dbReference>
<dbReference type="GO" id="GO:0008408">
    <property type="term" value="F:3'-5' exonuclease activity"/>
    <property type="evidence" value="ECO:0007669"/>
    <property type="project" value="InterPro"/>
</dbReference>
<reference evidence="2" key="1">
    <citation type="journal article" date="2013" name="Environ. Microbiol.">
        <title>Microbiota from the distal guts of lean and obese adolescents exhibit partial functional redundancy besides clear differences in community structure.</title>
        <authorList>
            <person name="Ferrer M."/>
            <person name="Ruiz A."/>
            <person name="Lanza F."/>
            <person name="Haange S.B."/>
            <person name="Oberbach A."/>
            <person name="Till H."/>
            <person name="Bargiela R."/>
            <person name="Campoy C."/>
            <person name="Segura M.T."/>
            <person name="Richter M."/>
            <person name="von Bergen M."/>
            <person name="Seifert J."/>
            <person name="Suarez A."/>
        </authorList>
    </citation>
    <scope>NUCLEOTIDE SEQUENCE</scope>
</reference>
<dbReference type="InterPro" id="IPR029052">
    <property type="entry name" value="Metallo-depent_PP-like"/>
</dbReference>
<keyword evidence="2" id="KW-0540">Nuclease</keyword>
<dbReference type="InterPro" id="IPR004843">
    <property type="entry name" value="Calcineurin-like_PHP"/>
</dbReference>
<name>K1U270_9ZZZZ</name>
<dbReference type="InterPro" id="IPR050535">
    <property type="entry name" value="DNA_Repair-Maintenance_Comp"/>
</dbReference>
<proteinExistence type="predicted"/>
<dbReference type="EMBL" id="AJWY01003882">
    <property type="protein sequence ID" value="EKC73999.1"/>
    <property type="molecule type" value="Genomic_DNA"/>
</dbReference>
<accession>K1U270</accession>
<keyword evidence="2" id="KW-0269">Exonuclease</keyword>